<dbReference type="Proteomes" id="UP001498398">
    <property type="component" value="Unassembled WGS sequence"/>
</dbReference>
<comment type="caution">
    <text evidence="2">The sequence shown here is derived from an EMBL/GenBank/DDBJ whole genome shotgun (WGS) entry which is preliminary data.</text>
</comment>
<gene>
    <name evidence="2" type="ORF">VKT23_014016</name>
</gene>
<dbReference type="EMBL" id="JBANRG010000040">
    <property type="protein sequence ID" value="KAK7447758.1"/>
    <property type="molecule type" value="Genomic_DNA"/>
</dbReference>
<protein>
    <submittedName>
        <fullName evidence="2">Uncharacterized protein</fullName>
    </submittedName>
</protein>
<proteinExistence type="predicted"/>
<organism evidence="2 3">
    <name type="scientific">Marasmiellus scandens</name>
    <dbReference type="NCBI Taxonomy" id="2682957"/>
    <lineage>
        <taxon>Eukaryota</taxon>
        <taxon>Fungi</taxon>
        <taxon>Dikarya</taxon>
        <taxon>Basidiomycota</taxon>
        <taxon>Agaricomycotina</taxon>
        <taxon>Agaricomycetes</taxon>
        <taxon>Agaricomycetidae</taxon>
        <taxon>Agaricales</taxon>
        <taxon>Marasmiineae</taxon>
        <taxon>Omphalotaceae</taxon>
        <taxon>Marasmiellus</taxon>
    </lineage>
</organism>
<reference evidence="2 3" key="1">
    <citation type="submission" date="2024-01" db="EMBL/GenBank/DDBJ databases">
        <title>A draft genome for the cacao thread blight pathogen Marasmiellus scandens.</title>
        <authorList>
            <person name="Baruah I.K."/>
            <person name="Leung J."/>
            <person name="Bukari Y."/>
            <person name="Amoako-Attah I."/>
            <person name="Meinhardt L.W."/>
            <person name="Bailey B.A."/>
            <person name="Cohen S.P."/>
        </authorList>
    </citation>
    <scope>NUCLEOTIDE SEQUENCE [LARGE SCALE GENOMIC DNA]</scope>
    <source>
        <strain evidence="2 3">GH-19</strain>
    </source>
</reference>
<feature type="region of interest" description="Disordered" evidence="1">
    <location>
        <begin position="1"/>
        <end position="22"/>
    </location>
</feature>
<evidence type="ECO:0000256" key="1">
    <source>
        <dbReference type="SAM" id="MobiDB-lite"/>
    </source>
</evidence>
<name>A0ABR1J6E7_9AGAR</name>
<evidence type="ECO:0000313" key="2">
    <source>
        <dbReference type="EMBL" id="KAK7447758.1"/>
    </source>
</evidence>
<accession>A0ABR1J6E7</accession>
<keyword evidence="3" id="KW-1185">Reference proteome</keyword>
<evidence type="ECO:0000313" key="3">
    <source>
        <dbReference type="Proteomes" id="UP001498398"/>
    </source>
</evidence>
<sequence length="170" mass="18550">MNYPPSPRTHATPNPLGAATPSRFQTAHVRPPLFYRLSRLLNLHHPSLHSTQCGGDSDKDESIMDASDGLLILNDVDLDSIRSKLENILLAANHLRELQVTQAPGDDEPISGTDTLGEYRLIPLNIEVEMVILGIILDTYDLQKVLSVGYLGVTKEGAAENIGGEGDRSR</sequence>